<dbReference type="Proteomes" id="UP001299596">
    <property type="component" value="Unassembled WGS sequence"/>
</dbReference>
<reference evidence="1 2" key="1">
    <citation type="submission" date="2023-12" db="EMBL/GenBank/DDBJ databases">
        <title>Description of new species of Mycobacterium terrae complex isolated from sewage at the Sao Paulo Zoological Park Foundation in Brazil.</title>
        <authorList>
            <person name="Romagnoli C.L."/>
            <person name="Conceicao E.C."/>
            <person name="Machado E."/>
            <person name="Barreto L.B.P.F."/>
            <person name="Sharma A."/>
            <person name="Silva N.M."/>
            <person name="Marques L.E."/>
            <person name="Juliana M.A."/>
            <person name="Lourenco M.C.S."/>
            <person name="Digiampietri L.A."/>
            <person name="Suffys P.N."/>
            <person name="Viana-Niero C."/>
        </authorList>
    </citation>
    <scope>NUCLEOTIDE SEQUENCE [LARGE SCALE GENOMIC DNA]</scope>
    <source>
        <strain evidence="1 2">MYC098</strain>
    </source>
</reference>
<gene>
    <name evidence="1" type="ORF">K6T79_18500</name>
</gene>
<protein>
    <submittedName>
        <fullName evidence="1">Uncharacterized protein</fullName>
    </submittedName>
</protein>
<name>A0ABU5XPM2_9MYCO</name>
<proteinExistence type="predicted"/>
<accession>A0ABU5XPM2</accession>
<evidence type="ECO:0000313" key="2">
    <source>
        <dbReference type="Proteomes" id="UP001299596"/>
    </source>
</evidence>
<keyword evidence="2" id="KW-1185">Reference proteome</keyword>
<comment type="caution">
    <text evidence="1">The sequence shown here is derived from an EMBL/GenBank/DDBJ whole genome shotgun (WGS) entry which is preliminary data.</text>
</comment>
<evidence type="ECO:0000313" key="1">
    <source>
        <dbReference type="EMBL" id="MEB3023036.1"/>
    </source>
</evidence>
<organism evidence="1 2">
    <name type="scientific">[Mycobacterium] crassicus</name>
    <dbReference type="NCBI Taxonomy" id="2872309"/>
    <lineage>
        <taxon>Bacteria</taxon>
        <taxon>Bacillati</taxon>
        <taxon>Actinomycetota</taxon>
        <taxon>Actinomycetes</taxon>
        <taxon>Mycobacteriales</taxon>
        <taxon>Mycobacteriaceae</taxon>
        <taxon>Mycolicibacter</taxon>
    </lineage>
</organism>
<sequence length="85" mass="9140">MSYDGRAVIAEVAARHGWSVGETVQGARDGETFVTYERAGTQVMIAWTEANTATFIAKNYGKGDQVIADGALGLLEARGWMEESV</sequence>
<dbReference type="EMBL" id="JAYJJR010000013">
    <property type="protein sequence ID" value="MEB3023036.1"/>
    <property type="molecule type" value="Genomic_DNA"/>
</dbReference>
<dbReference type="RefSeq" id="WP_329780299.1">
    <property type="nucleotide sequence ID" value="NZ_JAYJJR010000013.1"/>
</dbReference>